<accession>A0A1H9V5B3</accession>
<organism evidence="2 3">
    <name type="scientific">Lentzea albida</name>
    <dbReference type="NCBI Taxonomy" id="65499"/>
    <lineage>
        <taxon>Bacteria</taxon>
        <taxon>Bacillati</taxon>
        <taxon>Actinomycetota</taxon>
        <taxon>Actinomycetes</taxon>
        <taxon>Pseudonocardiales</taxon>
        <taxon>Pseudonocardiaceae</taxon>
        <taxon>Lentzea</taxon>
    </lineage>
</organism>
<gene>
    <name evidence="2" type="ORF">SAMN04488000_11729</name>
</gene>
<dbReference type="Gene3D" id="1.20.120.20">
    <property type="entry name" value="Apolipoprotein"/>
    <property type="match status" value="1"/>
</dbReference>
<reference evidence="3" key="1">
    <citation type="submission" date="2016-10" db="EMBL/GenBank/DDBJ databases">
        <authorList>
            <person name="Varghese N."/>
            <person name="Submissions S."/>
        </authorList>
    </citation>
    <scope>NUCLEOTIDE SEQUENCE [LARGE SCALE GENOMIC DNA]</scope>
    <source>
        <strain evidence="3">DSM 44437</strain>
    </source>
</reference>
<keyword evidence="3" id="KW-1185">Reference proteome</keyword>
<dbReference type="EMBL" id="FOFV01000017">
    <property type="protein sequence ID" value="SES16768.1"/>
    <property type="molecule type" value="Genomic_DNA"/>
</dbReference>
<proteinExistence type="predicted"/>
<sequence length="205" mass="21926">MGPTPDQIRREIDHTRADLVDDANRLVDRTSPKRIAQRRTQRIRNGLSSLRDNIMGTTTNATSSVQDGAHHAKEAVADNAGRAVEAVQEAPRQAIRQTQGNPIAAGIIAFGGGLLVASLLPRSQAEQQLVTEVSDRASDAIEPVKQALTESAEHLKEDVGSDVRDAADEVKQTATDAARTTAEQGKASAQDVAQHGRDAAREVRS</sequence>
<dbReference type="RefSeq" id="WP_089922581.1">
    <property type="nucleotide sequence ID" value="NZ_FOFV01000017.1"/>
</dbReference>
<dbReference type="OrthoDB" id="3218417at2"/>
<dbReference type="Proteomes" id="UP000199503">
    <property type="component" value="Unassembled WGS sequence"/>
</dbReference>
<feature type="compositionally biased region" description="Basic and acidic residues" evidence="1">
    <location>
        <begin position="194"/>
        <end position="205"/>
    </location>
</feature>
<dbReference type="AlphaFoldDB" id="A0A1H9V5B3"/>
<dbReference type="STRING" id="65499.SAMN04488000_11729"/>
<protein>
    <recommendedName>
        <fullName evidence="4">DUF3618 domain-containing protein</fullName>
    </recommendedName>
</protein>
<evidence type="ECO:0008006" key="4">
    <source>
        <dbReference type="Google" id="ProtNLM"/>
    </source>
</evidence>
<evidence type="ECO:0000313" key="3">
    <source>
        <dbReference type="Proteomes" id="UP000199503"/>
    </source>
</evidence>
<dbReference type="InterPro" id="IPR022062">
    <property type="entry name" value="DUF3618"/>
</dbReference>
<dbReference type="Pfam" id="PF12277">
    <property type="entry name" value="DUF3618"/>
    <property type="match status" value="1"/>
</dbReference>
<evidence type="ECO:0000313" key="2">
    <source>
        <dbReference type="EMBL" id="SES16768.1"/>
    </source>
</evidence>
<feature type="compositionally biased region" description="Basic and acidic residues" evidence="1">
    <location>
        <begin position="152"/>
        <end position="171"/>
    </location>
</feature>
<evidence type="ECO:0000256" key="1">
    <source>
        <dbReference type="SAM" id="MobiDB-lite"/>
    </source>
</evidence>
<name>A0A1H9V5B3_9PSEU</name>
<feature type="region of interest" description="Disordered" evidence="1">
    <location>
        <begin position="152"/>
        <end position="205"/>
    </location>
</feature>